<comment type="subcellular location">
    <subcellularLocation>
        <location evidence="1">Membrane</location>
    </subcellularLocation>
</comment>
<feature type="domain" description="Ig-like" evidence="8">
    <location>
        <begin position="125"/>
        <end position="200"/>
    </location>
</feature>
<dbReference type="SMART" id="SM00409">
    <property type="entry name" value="IG"/>
    <property type="match status" value="1"/>
</dbReference>
<reference evidence="9 10" key="1">
    <citation type="submission" date="2024-01" db="EMBL/GenBank/DDBJ databases">
        <authorList>
            <person name="Alioto T."/>
            <person name="Alioto T."/>
            <person name="Gomez Garrido J."/>
        </authorList>
    </citation>
    <scope>NUCLEOTIDE SEQUENCE [LARGE SCALE GENOMIC DNA]</scope>
</reference>
<dbReference type="PANTHER" id="PTHR12080:SF59">
    <property type="entry name" value="HEPATIC AND GLIAL CELL ADHESION MOLECULE"/>
    <property type="match status" value="1"/>
</dbReference>
<dbReference type="PANTHER" id="PTHR12080">
    <property type="entry name" value="SIGNALING LYMPHOCYTIC ACTIVATION MOLECULE"/>
    <property type="match status" value="1"/>
</dbReference>
<feature type="region of interest" description="Disordered" evidence="5">
    <location>
        <begin position="246"/>
        <end position="338"/>
    </location>
</feature>
<keyword evidence="6" id="KW-0812">Transmembrane</keyword>
<dbReference type="PROSITE" id="PS50835">
    <property type="entry name" value="IG_LIKE"/>
    <property type="match status" value="1"/>
</dbReference>
<evidence type="ECO:0000256" key="4">
    <source>
        <dbReference type="ARBA" id="ARBA00023180"/>
    </source>
</evidence>
<keyword evidence="3 6" id="KW-0472">Membrane</keyword>
<gene>
    <name evidence="9" type="ORF">FSCOSCO3_A012461</name>
</gene>
<dbReference type="Pfam" id="PF07686">
    <property type="entry name" value="V-set"/>
    <property type="match status" value="1"/>
</dbReference>
<dbReference type="GO" id="GO:0016020">
    <property type="term" value="C:membrane"/>
    <property type="evidence" value="ECO:0007669"/>
    <property type="project" value="UniProtKB-SubCell"/>
</dbReference>
<evidence type="ECO:0000259" key="8">
    <source>
        <dbReference type="PROSITE" id="PS50835"/>
    </source>
</evidence>
<evidence type="ECO:0000256" key="1">
    <source>
        <dbReference type="ARBA" id="ARBA00004370"/>
    </source>
</evidence>
<dbReference type="GO" id="GO:0005911">
    <property type="term" value="C:cell-cell junction"/>
    <property type="evidence" value="ECO:0007669"/>
    <property type="project" value="TreeGrafter"/>
</dbReference>
<feature type="transmembrane region" description="Helical" evidence="6">
    <location>
        <begin position="218"/>
        <end position="237"/>
    </location>
</feature>
<dbReference type="EMBL" id="CAWUFR010000999">
    <property type="protein sequence ID" value="CAK6982359.1"/>
    <property type="molecule type" value="Genomic_DNA"/>
</dbReference>
<feature type="chain" id="PRO_5043483213" evidence="7">
    <location>
        <begin position="19"/>
        <end position="353"/>
    </location>
</feature>
<dbReference type="Proteomes" id="UP001314229">
    <property type="component" value="Unassembled WGS sequence"/>
</dbReference>
<evidence type="ECO:0000256" key="2">
    <source>
        <dbReference type="ARBA" id="ARBA00022729"/>
    </source>
</evidence>
<feature type="compositionally biased region" description="Polar residues" evidence="5">
    <location>
        <begin position="261"/>
        <end position="271"/>
    </location>
</feature>
<keyword evidence="6" id="KW-1133">Transmembrane helix</keyword>
<comment type="caution">
    <text evidence="9">The sequence shown here is derived from an EMBL/GenBank/DDBJ whole genome shotgun (WGS) entry which is preliminary data.</text>
</comment>
<protein>
    <submittedName>
        <fullName evidence="9">Uncharacterized protein si:cabz01074946.1 isoform X3</fullName>
    </submittedName>
</protein>
<feature type="signal peptide" evidence="7">
    <location>
        <begin position="1"/>
        <end position="18"/>
    </location>
</feature>
<sequence length="353" mass="38391">MRGRILFILLIQVAHVQSLEEVNGYLGDSVTLPSGGNPSWKLSVINWSIFPNVTFIASYRNGNKNTDRLSRYKGRLDLNTSSGDLTIRNLTRDDDMEYTVDLIDTERNNIVNKINVTVLKHLQKPTINTISSKSTEEGCWIWLRCTTADESVNFSWEVEPDSVLYTTNRDGVLSAILNSTQTHITCISSKNNETAQSSVSQKCYDRKPQPQPLPRDRFGLHGFIALVAALIIMLIPITNWKEPDMMDSSGAEQKLSGGEGSSNRISATGTSAEPDMMDSSGAEQKLSGGEGSSNRISATGTSAEPDMMDSSGAEQKLSVGEGSSNRISATGGPAELKVVHTSGAEQKLLAQEL</sequence>
<dbReference type="InterPro" id="IPR003599">
    <property type="entry name" value="Ig_sub"/>
</dbReference>
<keyword evidence="10" id="KW-1185">Reference proteome</keyword>
<dbReference type="InterPro" id="IPR036179">
    <property type="entry name" value="Ig-like_dom_sf"/>
</dbReference>
<dbReference type="InterPro" id="IPR015631">
    <property type="entry name" value="CD2/SLAM_rcpt"/>
</dbReference>
<proteinExistence type="predicted"/>
<organism evidence="9 10">
    <name type="scientific">Scomber scombrus</name>
    <name type="common">Atlantic mackerel</name>
    <name type="synonym">Scomber vernalis</name>
    <dbReference type="NCBI Taxonomy" id="13677"/>
    <lineage>
        <taxon>Eukaryota</taxon>
        <taxon>Metazoa</taxon>
        <taxon>Chordata</taxon>
        <taxon>Craniata</taxon>
        <taxon>Vertebrata</taxon>
        <taxon>Euteleostomi</taxon>
        <taxon>Actinopterygii</taxon>
        <taxon>Neopterygii</taxon>
        <taxon>Teleostei</taxon>
        <taxon>Neoteleostei</taxon>
        <taxon>Acanthomorphata</taxon>
        <taxon>Pelagiaria</taxon>
        <taxon>Scombriformes</taxon>
        <taxon>Scombridae</taxon>
        <taxon>Scomber</taxon>
    </lineage>
</organism>
<dbReference type="Gene3D" id="2.60.40.10">
    <property type="entry name" value="Immunoglobulins"/>
    <property type="match status" value="1"/>
</dbReference>
<keyword evidence="4" id="KW-0325">Glycoprotein</keyword>
<accession>A0AAV1QFR3</accession>
<evidence type="ECO:0000256" key="5">
    <source>
        <dbReference type="SAM" id="MobiDB-lite"/>
    </source>
</evidence>
<dbReference type="SUPFAM" id="SSF48726">
    <property type="entry name" value="Immunoglobulin"/>
    <property type="match status" value="1"/>
</dbReference>
<feature type="compositionally biased region" description="Polar residues" evidence="5">
    <location>
        <begin position="292"/>
        <end position="302"/>
    </location>
</feature>
<keyword evidence="2 7" id="KW-0732">Signal</keyword>
<name>A0AAV1QFR3_SCOSC</name>
<evidence type="ECO:0000256" key="7">
    <source>
        <dbReference type="SAM" id="SignalP"/>
    </source>
</evidence>
<dbReference type="InterPro" id="IPR007110">
    <property type="entry name" value="Ig-like_dom"/>
</dbReference>
<dbReference type="InterPro" id="IPR013783">
    <property type="entry name" value="Ig-like_fold"/>
</dbReference>
<evidence type="ECO:0000313" key="10">
    <source>
        <dbReference type="Proteomes" id="UP001314229"/>
    </source>
</evidence>
<dbReference type="AlphaFoldDB" id="A0AAV1QFR3"/>
<evidence type="ECO:0000256" key="6">
    <source>
        <dbReference type="SAM" id="Phobius"/>
    </source>
</evidence>
<evidence type="ECO:0000313" key="9">
    <source>
        <dbReference type="EMBL" id="CAK6982359.1"/>
    </source>
</evidence>
<dbReference type="InterPro" id="IPR013106">
    <property type="entry name" value="Ig_V-set"/>
</dbReference>
<evidence type="ECO:0000256" key="3">
    <source>
        <dbReference type="ARBA" id="ARBA00023136"/>
    </source>
</evidence>